<evidence type="ECO:0000256" key="5">
    <source>
        <dbReference type="ARBA" id="ARBA00022512"/>
    </source>
</evidence>
<evidence type="ECO:0000259" key="15">
    <source>
        <dbReference type="Pfam" id="PF11765"/>
    </source>
</evidence>
<evidence type="ECO:0000256" key="7">
    <source>
        <dbReference type="ARBA" id="ARBA00022622"/>
    </source>
</evidence>
<sequence length="752" mass="77156">MFIYSKLYLLACVLVGVVLGLDITSNRVDQNSVNLNVGDITIHSGASWSIINNAVTAFVSSLDVQSNAGLYISSTSPLIALQVTMLGLLNSITNDGVISLNSLASLTSSNYKLIGASFTNNGEMYLGASGIIPSAMGITAASWENTGLLSFYQNQRNSGNVNLGAALGTINNNGQICFHNEVYQQTTAIKGTGCITAEEDSTIYITNALLPVSTGQTFYLADGASSMIVQALSTPQTFNVRNFGQVNGVPNKIGLTIPLFAVVGSVWSYDADTGILTLNGAGLLLQHFNIGTGYDATKFAVVTDNGSGLPSTLFGSVQYNGPVPNPGMPSQCRPCKKMPEDPGAEPTEYTTTVTTTTNGHTLTETGVVVITTDSLGSWFTTTSIFTTASASTSEDTTTTSVASVETDSGVVSQSEDSFSTVEPSATSEDTTASVETDSAVLSQSEESLSTAEPSATSEDTTASVETDSGVVSQSEESLSTAEPSATSEYTTTWTTTNSDGSIETGCGIISQSGDSLTTITTFSTSTTTECTSCAWTSTWTTTNADGSVETGCGLVSQSGDSITTITEFSTSTTTECNATAWTSTWTTTNAAGSVETGCGIVSQSGDSLTTLTIFSTETINECTECITSTWTSTNAAGSIETGCGIVSPSGDSLITLTTFEPSATLDNESASKPTEGAKSGSNNGSGSDNGSGAGANATKGESTVAATVAGLQQSPTQASESSPSTVNTYEGAASIAKLSTFASVVMMLVAMF</sequence>
<keyword evidence="10" id="KW-0472">Membrane</keyword>
<feature type="region of interest" description="Disordered" evidence="13">
    <location>
        <begin position="388"/>
        <end position="502"/>
    </location>
</feature>
<evidence type="ECO:0000256" key="3">
    <source>
        <dbReference type="ARBA" id="ARBA00004589"/>
    </source>
</evidence>
<evidence type="ECO:0000313" key="16">
    <source>
        <dbReference type="EMBL" id="QCW05814.1"/>
    </source>
</evidence>
<evidence type="ECO:0000256" key="13">
    <source>
        <dbReference type="SAM" id="MobiDB-lite"/>
    </source>
</evidence>
<evidence type="ECO:0000256" key="4">
    <source>
        <dbReference type="ARBA" id="ARBA00009873"/>
    </source>
</evidence>
<organism evidence="16">
    <name type="scientific">Candida metapsilosis</name>
    <dbReference type="NCBI Taxonomy" id="273372"/>
    <lineage>
        <taxon>Eukaryota</taxon>
        <taxon>Fungi</taxon>
        <taxon>Dikarya</taxon>
        <taxon>Ascomycota</taxon>
        <taxon>Saccharomycotina</taxon>
        <taxon>Pichiomycetes</taxon>
        <taxon>Debaryomycetaceae</taxon>
        <taxon>Candida/Lodderomyces clade</taxon>
        <taxon>Candida</taxon>
    </lineage>
</organism>
<protein>
    <submittedName>
        <fullName evidence="16">Iff01</fullName>
    </submittedName>
</protein>
<dbReference type="Pfam" id="PF11765">
    <property type="entry name" value="Hyphal_reg_CWP"/>
    <property type="match status" value="1"/>
</dbReference>
<keyword evidence="9" id="KW-0843">Virulence</keyword>
<keyword evidence="7" id="KW-0336">GPI-anchor</keyword>
<evidence type="ECO:0000256" key="10">
    <source>
        <dbReference type="ARBA" id="ARBA00023136"/>
    </source>
</evidence>
<keyword evidence="12" id="KW-0449">Lipoprotein</keyword>
<dbReference type="GO" id="GO:0009986">
    <property type="term" value="C:cell surface"/>
    <property type="evidence" value="ECO:0007669"/>
    <property type="project" value="UniProtKB-ARBA"/>
</dbReference>
<evidence type="ECO:0000256" key="1">
    <source>
        <dbReference type="ARBA" id="ARBA00003560"/>
    </source>
</evidence>
<feature type="domain" description="Hyphally-regulated cell wall protein N-terminal" evidence="15">
    <location>
        <begin position="12"/>
        <end position="342"/>
    </location>
</feature>
<comment type="function">
    <text evidence="1">GPI-anchored cell wall protein involved in cell wall organization, hyphal growth, as well as in host-fungal interaction and virulence.</text>
</comment>
<keyword evidence="6" id="KW-0964">Secreted</keyword>
<evidence type="ECO:0000256" key="14">
    <source>
        <dbReference type="SAM" id="SignalP"/>
    </source>
</evidence>
<dbReference type="VEuPathDB" id="FungiDB:I9W82_001235"/>
<feature type="compositionally biased region" description="Polar residues" evidence="13">
    <location>
        <begin position="409"/>
        <end position="489"/>
    </location>
</feature>
<evidence type="ECO:0000256" key="11">
    <source>
        <dbReference type="ARBA" id="ARBA00023180"/>
    </source>
</evidence>
<comment type="subcellular location">
    <subcellularLocation>
        <location evidence="3">Membrane</location>
        <topology evidence="3">Lipid-anchor</topology>
        <topology evidence="3">GPI-anchor</topology>
    </subcellularLocation>
    <subcellularLocation>
        <location evidence="2">Secreted</location>
        <location evidence="2">Cell wall</location>
    </subcellularLocation>
</comment>
<evidence type="ECO:0000256" key="2">
    <source>
        <dbReference type="ARBA" id="ARBA00004191"/>
    </source>
</evidence>
<dbReference type="AlphaFoldDB" id="A0A4Y5MTB0"/>
<gene>
    <name evidence="16" type="primary">IFF01</name>
</gene>
<evidence type="ECO:0000256" key="8">
    <source>
        <dbReference type="ARBA" id="ARBA00022729"/>
    </source>
</evidence>
<feature type="compositionally biased region" description="Low complexity" evidence="13">
    <location>
        <begin position="388"/>
        <end position="408"/>
    </location>
</feature>
<name>A0A4Y5MTB0_9ASCO</name>
<keyword evidence="8 14" id="KW-0732">Signal</keyword>
<keyword evidence="5" id="KW-0134">Cell wall</keyword>
<reference evidence="16" key="1">
    <citation type="journal article" date="2019" name="Front. Microbiol.">
        <title>Agglutinin-Like Sequence (ALS) Genes in the Candida parapsilosis Species Complex: Blurring the Boundaries Between Gene Families That Encode Cell-Wall Proteins.</title>
        <authorList>
            <person name="Oh S.H."/>
            <person name="Smith B."/>
            <person name="Miller A.N."/>
            <person name="Staker B."/>
            <person name="Fields C."/>
            <person name="Hernandez A."/>
            <person name="Hoyer L.L."/>
        </authorList>
    </citation>
    <scope>NUCLEOTIDE SEQUENCE</scope>
    <source>
        <strain evidence="16">ATCC 96143</strain>
    </source>
</reference>
<feature type="region of interest" description="Disordered" evidence="13">
    <location>
        <begin position="664"/>
        <end position="701"/>
    </location>
</feature>
<evidence type="ECO:0000256" key="9">
    <source>
        <dbReference type="ARBA" id="ARBA00023026"/>
    </source>
</evidence>
<dbReference type="GO" id="GO:0098552">
    <property type="term" value="C:side of membrane"/>
    <property type="evidence" value="ECO:0007669"/>
    <property type="project" value="UniProtKB-KW"/>
</dbReference>
<evidence type="ECO:0000256" key="6">
    <source>
        <dbReference type="ARBA" id="ARBA00022525"/>
    </source>
</evidence>
<proteinExistence type="inferred from homology"/>
<dbReference type="InterPro" id="IPR031573">
    <property type="entry name" value="Cell_wall_rpt"/>
</dbReference>
<feature type="signal peptide" evidence="14">
    <location>
        <begin position="1"/>
        <end position="20"/>
    </location>
</feature>
<dbReference type="EMBL" id="MK205435">
    <property type="protein sequence ID" value="QCW05814.1"/>
    <property type="molecule type" value="Genomic_DNA"/>
</dbReference>
<comment type="similarity">
    <text evidence="4">Belongs to the HYR1/IFF family.</text>
</comment>
<dbReference type="GO" id="GO:0009277">
    <property type="term" value="C:fungal-type cell wall"/>
    <property type="evidence" value="ECO:0007669"/>
    <property type="project" value="UniProtKB-ARBA"/>
</dbReference>
<feature type="compositionally biased region" description="Low complexity" evidence="13">
    <location>
        <begin position="676"/>
        <end position="686"/>
    </location>
</feature>
<dbReference type="InterPro" id="IPR021031">
    <property type="entry name" value="Hyphal-reg_cell_wall_N"/>
</dbReference>
<dbReference type="Pfam" id="PF15789">
    <property type="entry name" value="Hyr1"/>
    <property type="match status" value="4"/>
</dbReference>
<accession>A0A4Y5MTB0</accession>
<keyword evidence="11" id="KW-0325">Glycoprotein</keyword>
<evidence type="ECO:0000256" key="12">
    <source>
        <dbReference type="ARBA" id="ARBA00023288"/>
    </source>
</evidence>
<feature type="chain" id="PRO_5021208861" evidence="14">
    <location>
        <begin position="21"/>
        <end position="752"/>
    </location>
</feature>